<feature type="transmembrane region" description="Helical" evidence="10">
    <location>
        <begin position="143"/>
        <end position="173"/>
    </location>
</feature>
<comment type="similarity">
    <text evidence="2 10">Belongs to the ABC-2 integral membrane protein family.</text>
</comment>
<dbReference type="PATRIC" id="fig|1671680.3.peg.902"/>
<dbReference type="EMBL" id="LIIN01000018">
    <property type="protein sequence ID" value="KZX22004.1"/>
    <property type="molecule type" value="Genomic_DNA"/>
</dbReference>
<evidence type="ECO:0000256" key="1">
    <source>
        <dbReference type="ARBA" id="ARBA00004429"/>
    </source>
</evidence>
<dbReference type="PROSITE" id="PS51012">
    <property type="entry name" value="ABC_TM2"/>
    <property type="match status" value="1"/>
</dbReference>
<dbReference type="GO" id="GO:0015920">
    <property type="term" value="P:lipopolysaccharide transport"/>
    <property type="evidence" value="ECO:0007669"/>
    <property type="project" value="TreeGrafter"/>
</dbReference>
<evidence type="ECO:0000256" key="8">
    <source>
        <dbReference type="ARBA" id="ARBA00023136"/>
    </source>
</evidence>
<dbReference type="Proteomes" id="UP000076717">
    <property type="component" value="Unassembled WGS sequence"/>
</dbReference>
<feature type="transmembrane region" description="Helical" evidence="10">
    <location>
        <begin position="212"/>
        <end position="231"/>
    </location>
</feature>
<organism evidence="12 14">
    <name type="scientific">Rathayibacter tanaceti</name>
    <dbReference type="NCBI Taxonomy" id="1671680"/>
    <lineage>
        <taxon>Bacteria</taxon>
        <taxon>Bacillati</taxon>
        <taxon>Actinomycetota</taxon>
        <taxon>Actinomycetes</taxon>
        <taxon>Micrococcales</taxon>
        <taxon>Microbacteriaceae</taxon>
        <taxon>Rathayibacter</taxon>
    </lineage>
</organism>
<dbReference type="OrthoDB" id="9789409at2"/>
<dbReference type="InterPro" id="IPR047817">
    <property type="entry name" value="ABC2_TM_bact-type"/>
</dbReference>
<feature type="transmembrane region" description="Helical" evidence="10">
    <location>
        <begin position="291"/>
        <end position="308"/>
    </location>
</feature>
<keyword evidence="14" id="KW-1185">Reference proteome</keyword>
<gene>
    <name evidence="12" type="primary">tagG_1</name>
    <name evidence="12" type="ORF">ACH61_00858</name>
    <name evidence="13" type="ORF">GSU10_10440</name>
</gene>
<evidence type="ECO:0000256" key="5">
    <source>
        <dbReference type="ARBA" id="ARBA00022519"/>
    </source>
</evidence>
<reference evidence="15" key="2">
    <citation type="submission" date="2019-12" db="EMBL/GenBank/DDBJ databases">
        <title>Complete and draft genome sequences of new strains and members of some known species of the genus Rathayibacter isolated from plants.</title>
        <authorList>
            <person name="Tarlachkov S.V."/>
            <person name="Starodumova I.P."/>
            <person name="Dorofeeva L.V."/>
            <person name="Prisyazhnaya N.V."/>
            <person name="Leyn S."/>
            <person name="Zlamal J."/>
            <person name="Elan M."/>
            <person name="Osterman A.L."/>
            <person name="Nadler S."/>
            <person name="Subbotin S.A."/>
            <person name="Evtushenko L.I."/>
        </authorList>
    </citation>
    <scope>NUCLEOTIDE SEQUENCE [LARGE SCALE GENOMIC DNA]</scope>
    <source>
        <strain evidence="15">VKM Ac-2761</strain>
    </source>
</reference>
<evidence type="ECO:0000256" key="2">
    <source>
        <dbReference type="ARBA" id="ARBA00007783"/>
    </source>
</evidence>
<dbReference type="EMBL" id="CP047186">
    <property type="protein sequence ID" value="QHC56010.1"/>
    <property type="molecule type" value="Genomic_DNA"/>
</dbReference>
<evidence type="ECO:0000256" key="7">
    <source>
        <dbReference type="ARBA" id="ARBA00022989"/>
    </source>
</evidence>
<name>A0A166I9S1_9MICO</name>
<evidence type="ECO:0000256" key="10">
    <source>
        <dbReference type="RuleBase" id="RU361157"/>
    </source>
</evidence>
<feature type="transmembrane region" description="Helical" evidence="10">
    <location>
        <begin position="68"/>
        <end position="89"/>
    </location>
</feature>
<dbReference type="Pfam" id="PF01061">
    <property type="entry name" value="ABC2_membrane"/>
    <property type="match status" value="1"/>
</dbReference>
<comment type="subcellular location">
    <subcellularLocation>
        <location evidence="1">Cell inner membrane</location>
        <topology evidence="1">Multi-pass membrane protein</topology>
    </subcellularLocation>
    <subcellularLocation>
        <location evidence="10">Cell membrane</location>
        <topology evidence="10">Multi-pass membrane protein</topology>
    </subcellularLocation>
</comment>
<feature type="transmembrane region" description="Helical" evidence="10">
    <location>
        <begin position="179"/>
        <end position="200"/>
    </location>
</feature>
<keyword evidence="5" id="KW-0997">Cell inner membrane</keyword>
<evidence type="ECO:0000256" key="3">
    <source>
        <dbReference type="ARBA" id="ARBA00022448"/>
    </source>
</evidence>
<dbReference type="InterPro" id="IPR013525">
    <property type="entry name" value="ABC2_TM"/>
</dbReference>
<evidence type="ECO:0000256" key="9">
    <source>
        <dbReference type="ARBA" id="ARBA00023251"/>
    </source>
</evidence>
<dbReference type="InterPro" id="IPR000412">
    <property type="entry name" value="ABC_2_transport"/>
</dbReference>
<dbReference type="PRINTS" id="PR00164">
    <property type="entry name" value="ABC2TRNSPORT"/>
</dbReference>
<keyword evidence="9" id="KW-0046">Antibiotic resistance</keyword>
<feature type="transmembrane region" description="Helical" evidence="10">
    <location>
        <begin position="95"/>
        <end position="116"/>
    </location>
</feature>
<accession>A0A166I9S1</accession>
<reference evidence="13" key="3">
    <citation type="submission" date="2019-12" db="EMBL/GenBank/DDBJ databases">
        <title>Complete and Draft Genome Sequences of New Strains and Members of Some Known Species of the Genus Rathayibacter isolated from Plants.</title>
        <authorList>
            <person name="Tarlachkov S.V."/>
            <person name="Starodumova I.P."/>
            <person name="Dorofeeva L.V."/>
            <person name="Prisyazhnaya N.V."/>
            <person name="Leyn S.A."/>
            <person name="Zlamal J.E."/>
            <person name="Elane M.L."/>
            <person name="Osterman A.L."/>
            <person name="Nadler S.A."/>
            <person name="Subbotin S.A."/>
            <person name="Evtushenko L.I."/>
        </authorList>
    </citation>
    <scope>NUCLEOTIDE SEQUENCE</scope>
    <source>
        <strain evidence="13">VKM Ac-2761</strain>
    </source>
</reference>
<dbReference type="RefSeq" id="WP_068208826.1">
    <property type="nucleotide sequence ID" value="NZ_CP047186.1"/>
</dbReference>
<dbReference type="Proteomes" id="UP000465031">
    <property type="component" value="Chromosome"/>
</dbReference>
<evidence type="ECO:0000259" key="11">
    <source>
        <dbReference type="PROSITE" id="PS51012"/>
    </source>
</evidence>
<keyword evidence="6 10" id="KW-0812">Transmembrane</keyword>
<evidence type="ECO:0000256" key="4">
    <source>
        <dbReference type="ARBA" id="ARBA00022475"/>
    </source>
</evidence>
<proteinExistence type="inferred from homology"/>
<evidence type="ECO:0000256" key="6">
    <source>
        <dbReference type="ARBA" id="ARBA00022692"/>
    </source>
</evidence>
<keyword evidence="7 10" id="KW-1133">Transmembrane helix</keyword>
<dbReference type="GO" id="GO:0140359">
    <property type="term" value="F:ABC-type transporter activity"/>
    <property type="evidence" value="ECO:0007669"/>
    <property type="project" value="InterPro"/>
</dbReference>
<dbReference type="KEGG" id="rte:GSU10_10440"/>
<feature type="domain" description="ABC transmembrane type-2" evidence="11">
    <location>
        <begin position="69"/>
        <end position="316"/>
    </location>
</feature>
<evidence type="ECO:0000313" key="12">
    <source>
        <dbReference type="EMBL" id="KZX22004.1"/>
    </source>
</evidence>
<dbReference type="GO" id="GO:0046677">
    <property type="term" value="P:response to antibiotic"/>
    <property type="evidence" value="ECO:0007669"/>
    <property type="project" value="UniProtKB-KW"/>
</dbReference>
<keyword evidence="3 10" id="KW-0813">Transport</keyword>
<evidence type="ECO:0000313" key="14">
    <source>
        <dbReference type="Proteomes" id="UP000076717"/>
    </source>
</evidence>
<dbReference type="AlphaFoldDB" id="A0A166I9S1"/>
<evidence type="ECO:0000313" key="15">
    <source>
        <dbReference type="Proteomes" id="UP000465031"/>
    </source>
</evidence>
<protein>
    <recommendedName>
        <fullName evidence="10">Transport permease protein</fullName>
    </recommendedName>
</protein>
<evidence type="ECO:0000313" key="13">
    <source>
        <dbReference type="EMBL" id="QHC56010.1"/>
    </source>
</evidence>
<sequence length="324" mass="35853">MSSRNTTITRAADRVDAIAQEPFHQSGTQPGGRRASGFVSALIDIFKHRELLRLLVNRELKARYKDSSLGFVWTLIRPLVMLMIYYVAIGQFLGAARGIPVFAIFVFCGLTLWNLFSEIVATGTTSILANAGLIKKVYLPREIFPVATIGAALFNFAVQFLVLIVGAAALGALTISWQLLFIIPALAVTLVYGLALALALSALNVYLRDIQFLVEVGLLIFFWLSPITYAWSFVVQTVPSWIEQIYLLNPMTNAMLAFQRAIWGPGSHETLVEQADGSFTAVPGQPWPADMALHLLIVFLVGVVLVWVSHRIFRRLEGNFAQEI</sequence>
<dbReference type="PANTHER" id="PTHR30413">
    <property type="entry name" value="INNER MEMBRANE TRANSPORT PERMEASE"/>
    <property type="match status" value="1"/>
</dbReference>
<dbReference type="GO" id="GO:0043190">
    <property type="term" value="C:ATP-binding cassette (ABC) transporter complex"/>
    <property type="evidence" value="ECO:0007669"/>
    <property type="project" value="InterPro"/>
</dbReference>
<keyword evidence="8 10" id="KW-0472">Membrane</keyword>
<keyword evidence="4 10" id="KW-1003">Cell membrane</keyword>
<dbReference type="PANTHER" id="PTHR30413:SF8">
    <property type="entry name" value="TRANSPORT PERMEASE PROTEIN"/>
    <property type="match status" value="1"/>
</dbReference>
<reference evidence="12 14" key="1">
    <citation type="submission" date="2015-08" db="EMBL/GenBank/DDBJ databases">
        <title>Draft Genome Sequence of Rathayibacter sp. Strain VKM Ac-2596 Isolated from Leaf Gall Induced by Plant-Parasitic Nematodes.</title>
        <authorList>
            <person name="Vasilenko O.V."/>
            <person name="Starodumova I.P."/>
            <person name="Tarlachkov S.V."/>
            <person name="Dorofeeva L.V."/>
            <person name="Evtushenko L.I."/>
        </authorList>
    </citation>
    <scope>NUCLEOTIDE SEQUENCE [LARGE SCALE GENOMIC DNA]</scope>
    <source>
        <strain evidence="12 14">VKM Ac-2596</strain>
    </source>
</reference>